<evidence type="ECO:0000259" key="1">
    <source>
        <dbReference type="PROSITE" id="PS51819"/>
    </source>
</evidence>
<feature type="domain" description="VOC" evidence="1">
    <location>
        <begin position="2"/>
        <end position="117"/>
    </location>
</feature>
<gene>
    <name evidence="2" type="ORF">PQJ61_15895</name>
</gene>
<dbReference type="Gene3D" id="3.10.180.10">
    <property type="entry name" value="2,3-Dihydroxybiphenyl 1,2-Dioxygenase, domain 1"/>
    <property type="match status" value="1"/>
</dbReference>
<protein>
    <submittedName>
        <fullName evidence="2">VOC family protein</fullName>
    </submittedName>
</protein>
<proteinExistence type="predicted"/>
<evidence type="ECO:0000313" key="2">
    <source>
        <dbReference type="EMBL" id="MDC7228244.1"/>
    </source>
</evidence>
<dbReference type="InterPro" id="IPR029068">
    <property type="entry name" value="Glyas_Bleomycin-R_OHBP_Dase"/>
</dbReference>
<dbReference type="InterPro" id="IPR037523">
    <property type="entry name" value="VOC_core"/>
</dbReference>
<sequence length="122" mass="14031">MDYKSVNTILYCRNWNETVDFYKNGMKLPELFRNEWFVEFELNSMARISIANEAEASVRSSGGRGVTITIEITDLDQIYSVCCGSGLNPTEIKEHPWGGRVFYLFDPEGNRLEFWTANSKAE</sequence>
<dbReference type="Pfam" id="PF00903">
    <property type="entry name" value="Glyoxalase"/>
    <property type="match status" value="1"/>
</dbReference>
<reference evidence="2 3" key="1">
    <citation type="submission" date="2022-12" db="EMBL/GenBank/DDBJ databases">
        <title>Metagenome assembled genome from gulf of manar.</title>
        <authorList>
            <person name="Kohli P."/>
            <person name="Pk S."/>
            <person name="Venkata Ramana C."/>
            <person name="Sasikala C."/>
        </authorList>
    </citation>
    <scope>NUCLEOTIDE SEQUENCE [LARGE SCALE GENOMIC DNA]</scope>
    <source>
        <strain evidence="2">JB008</strain>
    </source>
</reference>
<dbReference type="InterPro" id="IPR004360">
    <property type="entry name" value="Glyas_Fos-R_dOase_dom"/>
</dbReference>
<dbReference type="EMBL" id="JAQQAL010000042">
    <property type="protein sequence ID" value="MDC7228244.1"/>
    <property type="molecule type" value="Genomic_DNA"/>
</dbReference>
<dbReference type="PROSITE" id="PS51819">
    <property type="entry name" value="VOC"/>
    <property type="match status" value="1"/>
</dbReference>
<comment type="caution">
    <text evidence="2">The sequence shown here is derived from an EMBL/GenBank/DDBJ whole genome shotgun (WGS) entry which is preliminary data.</text>
</comment>
<dbReference type="CDD" id="cd06587">
    <property type="entry name" value="VOC"/>
    <property type="match status" value="1"/>
</dbReference>
<name>A0AAJ1MPR1_9SPIO</name>
<dbReference type="SUPFAM" id="SSF54593">
    <property type="entry name" value="Glyoxalase/Bleomycin resistance protein/Dihydroxybiphenyl dioxygenase"/>
    <property type="match status" value="1"/>
</dbReference>
<accession>A0AAJ1MPR1</accession>
<organism evidence="2 3">
    <name type="scientific">Candidatus Thalassospirochaeta sargassi</name>
    <dbReference type="NCBI Taxonomy" id="3119039"/>
    <lineage>
        <taxon>Bacteria</taxon>
        <taxon>Pseudomonadati</taxon>
        <taxon>Spirochaetota</taxon>
        <taxon>Spirochaetia</taxon>
        <taxon>Spirochaetales</taxon>
        <taxon>Spirochaetaceae</taxon>
        <taxon>Candidatus Thalassospirochaeta</taxon>
    </lineage>
</organism>
<dbReference type="AlphaFoldDB" id="A0AAJ1MPR1"/>
<dbReference type="Proteomes" id="UP001221217">
    <property type="component" value="Unassembled WGS sequence"/>
</dbReference>
<evidence type="ECO:0000313" key="3">
    <source>
        <dbReference type="Proteomes" id="UP001221217"/>
    </source>
</evidence>